<dbReference type="EMBL" id="RPDH01000001">
    <property type="protein sequence ID" value="RPE13234.1"/>
    <property type="molecule type" value="Genomic_DNA"/>
</dbReference>
<dbReference type="OrthoDB" id="6638088at2"/>
<dbReference type="PANTHER" id="PTHR12526:SF625">
    <property type="entry name" value="PHOSPHATIDYLINOSITOL GLYCAN-CLASS A"/>
    <property type="match status" value="1"/>
</dbReference>
<sequence>MRRKRVAFLPDNIATLPATTAGVINRLGLADARALSISDNKYWTHNQHTKVLKTYKNRWKNPFLKLYYDSVKVFFIIKYILWADYVYWVWDSALPFQLDLKLIKLLKKPLLVEWMGSDIRIPELIFRHNEFYKKAWQEDYPYKDESQEKSYRIQKKFAAANAVPALSPEMMLYLLPGLFKQTFSVMQRIDFSALPLAYPLPNKQKAVLVHTPSSHSAKGTKHIRETVSKLKETYELEYIEITDVPREEVLKITATSDIFIDQIIFGNYGLAASEAMAMGKPVVCFLMDLMLEVLPQDCPIINASPKSLYNKLVPLLQNAKLRHEIGMKSRQYAEKYHDGEKIARQIIEIFSSLKKQK</sequence>
<dbReference type="Gene3D" id="3.40.50.2000">
    <property type="entry name" value="Glycogen Phosphorylase B"/>
    <property type="match status" value="1"/>
</dbReference>
<dbReference type="Proteomes" id="UP000278351">
    <property type="component" value="Unassembled WGS sequence"/>
</dbReference>
<dbReference type="AlphaFoldDB" id="A0A3N4QNG1"/>
<gene>
    <name evidence="1" type="ORF">EGT74_06810</name>
</gene>
<keyword evidence="1" id="KW-0808">Transferase</keyword>
<dbReference type="PANTHER" id="PTHR12526">
    <property type="entry name" value="GLYCOSYLTRANSFERASE"/>
    <property type="match status" value="1"/>
</dbReference>
<protein>
    <submittedName>
        <fullName evidence="1">Glycosyltransferase family 1 protein</fullName>
    </submittedName>
</protein>
<dbReference type="SUPFAM" id="SSF53756">
    <property type="entry name" value="UDP-Glycosyltransferase/glycogen phosphorylase"/>
    <property type="match status" value="1"/>
</dbReference>
<dbReference type="RefSeq" id="WP_123845752.1">
    <property type="nucleotide sequence ID" value="NZ_RPDH01000001.1"/>
</dbReference>
<organism evidence="1 2">
    <name type="scientific">Chitinophaga lutea</name>
    <dbReference type="NCBI Taxonomy" id="2488634"/>
    <lineage>
        <taxon>Bacteria</taxon>
        <taxon>Pseudomonadati</taxon>
        <taxon>Bacteroidota</taxon>
        <taxon>Chitinophagia</taxon>
        <taxon>Chitinophagales</taxon>
        <taxon>Chitinophagaceae</taxon>
        <taxon>Chitinophaga</taxon>
    </lineage>
</organism>
<evidence type="ECO:0000313" key="2">
    <source>
        <dbReference type="Proteomes" id="UP000278351"/>
    </source>
</evidence>
<keyword evidence="2" id="KW-1185">Reference proteome</keyword>
<dbReference type="GO" id="GO:0016757">
    <property type="term" value="F:glycosyltransferase activity"/>
    <property type="evidence" value="ECO:0007669"/>
    <property type="project" value="TreeGrafter"/>
</dbReference>
<accession>A0A3N4QNG1</accession>
<reference evidence="1 2" key="1">
    <citation type="submission" date="2018-11" db="EMBL/GenBank/DDBJ databases">
        <title>Chitinophaga lutea sp.nov., isolate from arsenic contaminated soil.</title>
        <authorList>
            <person name="Zong Y."/>
        </authorList>
    </citation>
    <scope>NUCLEOTIDE SEQUENCE [LARGE SCALE GENOMIC DNA]</scope>
    <source>
        <strain evidence="1 2">ZY74</strain>
    </source>
</reference>
<proteinExistence type="predicted"/>
<comment type="caution">
    <text evidence="1">The sequence shown here is derived from an EMBL/GenBank/DDBJ whole genome shotgun (WGS) entry which is preliminary data.</text>
</comment>
<name>A0A3N4QNG1_9BACT</name>
<evidence type="ECO:0000313" key="1">
    <source>
        <dbReference type="EMBL" id="RPE13234.1"/>
    </source>
</evidence>